<evidence type="ECO:0000256" key="6">
    <source>
        <dbReference type="RuleBase" id="RU000461"/>
    </source>
</evidence>
<dbReference type="PROSITE" id="PS00086">
    <property type="entry name" value="CYTOCHROME_P450"/>
    <property type="match status" value="1"/>
</dbReference>
<comment type="similarity">
    <text evidence="2 6">Belongs to the cytochrome P450 family.</text>
</comment>
<keyword evidence="6" id="KW-0503">Monooxygenase</keyword>
<dbReference type="AlphaFoldDB" id="A0A6G9Y8U3"/>
<dbReference type="Proteomes" id="UP000503540">
    <property type="component" value="Chromosome"/>
</dbReference>
<dbReference type="EMBL" id="CP046172">
    <property type="protein sequence ID" value="QIS09540.1"/>
    <property type="molecule type" value="Genomic_DNA"/>
</dbReference>
<keyword evidence="8" id="KW-1185">Reference proteome</keyword>
<dbReference type="Gene3D" id="1.10.630.10">
    <property type="entry name" value="Cytochrome P450"/>
    <property type="match status" value="1"/>
</dbReference>
<evidence type="ECO:0000256" key="1">
    <source>
        <dbReference type="ARBA" id="ARBA00001971"/>
    </source>
</evidence>
<evidence type="ECO:0000313" key="7">
    <source>
        <dbReference type="EMBL" id="QIS09540.1"/>
    </source>
</evidence>
<keyword evidence="3 5" id="KW-0479">Metal-binding</keyword>
<evidence type="ECO:0000256" key="2">
    <source>
        <dbReference type="ARBA" id="ARBA00010617"/>
    </source>
</evidence>
<dbReference type="GO" id="GO:0020037">
    <property type="term" value="F:heme binding"/>
    <property type="evidence" value="ECO:0007669"/>
    <property type="project" value="InterPro"/>
</dbReference>
<dbReference type="CDD" id="cd11045">
    <property type="entry name" value="CYP136-like"/>
    <property type="match status" value="1"/>
</dbReference>
<sequence>MRHRVTAAAGRPGVRRWMSRGRCRWMLGSRVQRRPNRETTVYGNECFPYCQRYRTAAKGSTMTLLLPPSIDAVTSGVRQARAMLAWQAQRVGAGIAGHYPVRPRPLATPPPGSGLRPVLGDFGPPGIGYTLQVLADPIAFSQERVRRYGPVQWMGVLGRRAVAVASPEALEAVYLDRAKVLSAQRGWEYLIGPFFRGGLLLRDFDEHLFHRRIMQQAFTRTRLVGYLELTTPRITAGVAGWRPSRNFHAYRAIKQLLLEQATEVFAGAELGRDGARLERAFEDAVRGGQALIRTNMPGGIWARGMRGRRVLEEHFRRELPAKRAGAGADLFSVLCRAKTEEGHTFTDEEIVQHMIFVMMAAHDTSTIATSMLIYELARHPHWQDRLRAESRALGKPALDYADLDRLPALDMAFREVLRMYSPVGQQVRETVADTDLLGHYIPAGTLIMCGSYAMMRSDEYWRDAAVFDPERFAAERREDKSHRFAWAAFGGGAHKCIGMYFGGMTVKAVLHQMLSRYRWSVPDGYRVPLVATTGPTPGDGLPIRLERLSD</sequence>
<evidence type="ECO:0000313" key="8">
    <source>
        <dbReference type="Proteomes" id="UP000503540"/>
    </source>
</evidence>
<proteinExistence type="inferred from homology"/>
<dbReference type="Pfam" id="PF00067">
    <property type="entry name" value="p450"/>
    <property type="match status" value="2"/>
</dbReference>
<feature type="binding site" description="axial binding residue" evidence="5">
    <location>
        <position position="496"/>
    </location>
    <ligand>
        <name>heme</name>
        <dbReference type="ChEBI" id="CHEBI:30413"/>
    </ligand>
    <ligandPart>
        <name>Fe</name>
        <dbReference type="ChEBI" id="CHEBI:18248"/>
    </ligandPart>
</feature>
<dbReference type="KEGG" id="nah:F5544_08190"/>
<dbReference type="InterPro" id="IPR017972">
    <property type="entry name" value="Cyt_P450_CS"/>
</dbReference>
<dbReference type="GO" id="GO:0005506">
    <property type="term" value="F:iron ion binding"/>
    <property type="evidence" value="ECO:0007669"/>
    <property type="project" value="InterPro"/>
</dbReference>
<protein>
    <submittedName>
        <fullName evidence="7">Cytochrome P450</fullName>
    </submittedName>
</protein>
<gene>
    <name evidence="7" type="ORF">F5544_08190</name>
</gene>
<dbReference type="InterPro" id="IPR036396">
    <property type="entry name" value="Cyt_P450_sf"/>
</dbReference>
<dbReference type="GO" id="GO:0016705">
    <property type="term" value="F:oxidoreductase activity, acting on paired donors, with incorporation or reduction of molecular oxygen"/>
    <property type="evidence" value="ECO:0007669"/>
    <property type="project" value="InterPro"/>
</dbReference>
<accession>A0A6G9Y8U3</accession>
<evidence type="ECO:0000256" key="3">
    <source>
        <dbReference type="ARBA" id="ARBA00022723"/>
    </source>
</evidence>
<comment type="cofactor">
    <cofactor evidence="1 5">
        <name>heme</name>
        <dbReference type="ChEBI" id="CHEBI:30413"/>
    </cofactor>
</comment>
<keyword evidence="6" id="KW-0560">Oxidoreductase</keyword>
<keyword evidence="5 6" id="KW-0349">Heme</keyword>
<dbReference type="PRINTS" id="PR00465">
    <property type="entry name" value="EP450IV"/>
</dbReference>
<evidence type="ECO:0000256" key="4">
    <source>
        <dbReference type="ARBA" id="ARBA00023004"/>
    </source>
</evidence>
<organism evidence="7 8">
    <name type="scientific">Nocardia arthritidis</name>
    <dbReference type="NCBI Taxonomy" id="228602"/>
    <lineage>
        <taxon>Bacteria</taxon>
        <taxon>Bacillati</taxon>
        <taxon>Actinomycetota</taxon>
        <taxon>Actinomycetes</taxon>
        <taxon>Mycobacteriales</taxon>
        <taxon>Nocardiaceae</taxon>
        <taxon>Nocardia</taxon>
    </lineage>
</organism>
<name>A0A6G9Y8U3_9NOCA</name>
<keyword evidence="4 5" id="KW-0408">Iron</keyword>
<dbReference type="GO" id="GO:0004497">
    <property type="term" value="F:monooxygenase activity"/>
    <property type="evidence" value="ECO:0007669"/>
    <property type="project" value="UniProtKB-KW"/>
</dbReference>
<dbReference type="PANTHER" id="PTHR24305:SF166">
    <property type="entry name" value="CYTOCHROME P450 12A4, MITOCHONDRIAL-RELATED"/>
    <property type="match status" value="1"/>
</dbReference>
<dbReference type="InterPro" id="IPR050121">
    <property type="entry name" value="Cytochrome_P450_monoxygenase"/>
</dbReference>
<reference evidence="7 8" key="1">
    <citation type="journal article" date="2019" name="ACS Chem. Biol.">
        <title>Identification and Mobilization of a Cryptic Antibiotic Biosynthesis Gene Locus from a Human-Pathogenic Nocardia Isolate.</title>
        <authorList>
            <person name="Herisse M."/>
            <person name="Ishida K."/>
            <person name="Porter J.L."/>
            <person name="Howden B."/>
            <person name="Hertweck C."/>
            <person name="Stinear T.P."/>
            <person name="Pidot S.J."/>
        </authorList>
    </citation>
    <scope>NUCLEOTIDE SEQUENCE [LARGE SCALE GENOMIC DNA]</scope>
    <source>
        <strain evidence="7 8">AUSMDU00012717</strain>
    </source>
</reference>
<evidence type="ECO:0000256" key="5">
    <source>
        <dbReference type="PIRSR" id="PIRSR602403-1"/>
    </source>
</evidence>
<dbReference type="PANTHER" id="PTHR24305">
    <property type="entry name" value="CYTOCHROME P450"/>
    <property type="match status" value="1"/>
</dbReference>
<dbReference type="SUPFAM" id="SSF48264">
    <property type="entry name" value="Cytochrome P450"/>
    <property type="match status" value="1"/>
</dbReference>
<dbReference type="InterPro" id="IPR002403">
    <property type="entry name" value="Cyt_P450_E_grp-IV"/>
</dbReference>
<dbReference type="InterPro" id="IPR001128">
    <property type="entry name" value="Cyt_P450"/>
</dbReference>